<dbReference type="GO" id="GO:0017046">
    <property type="term" value="F:peptide hormone binding"/>
    <property type="evidence" value="ECO:0007669"/>
    <property type="project" value="TreeGrafter"/>
</dbReference>
<dbReference type="InterPro" id="IPR052612">
    <property type="entry name" value="ANP_Clearance_Receptor"/>
</dbReference>
<keyword evidence="6" id="KW-1185">Reference proteome</keyword>
<keyword evidence="4" id="KW-0472">Membrane</keyword>
<dbReference type="GO" id="GO:0038023">
    <property type="term" value="F:signaling receptor activity"/>
    <property type="evidence" value="ECO:0007669"/>
    <property type="project" value="TreeGrafter"/>
</dbReference>
<evidence type="ECO:0000256" key="2">
    <source>
        <dbReference type="ARBA" id="ARBA00022692"/>
    </source>
</evidence>
<organism evidence="6 7">
    <name type="scientific">Steinernema glaseri</name>
    <dbReference type="NCBI Taxonomy" id="37863"/>
    <lineage>
        <taxon>Eukaryota</taxon>
        <taxon>Metazoa</taxon>
        <taxon>Ecdysozoa</taxon>
        <taxon>Nematoda</taxon>
        <taxon>Chromadorea</taxon>
        <taxon>Rhabditida</taxon>
        <taxon>Tylenchina</taxon>
        <taxon>Panagrolaimomorpha</taxon>
        <taxon>Strongyloidoidea</taxon>
        <taxon>Steinernematidae</taxon>
        <taxon>Steinernema</taxon>
    </lineage>
</organism>
<proteinExistence type="predicted"/>
<dbReference type="GO" id="GO:0007165">
    <property type="term" value="P:signal transduction"/>
    <property type="evidence" value="ECO:0007669"/>
    <property type="project" value="TreeGrafter"/>
</dbReference>
<dbReference type="WBParaSite" id="L893_g10776.t1">
    <property type="protein sequence ID" value="L893_g10776.t1"/>
    <property type="gene ID" value="L893_g10776"/>
</dbReference>
<name>A0A1I7XYJ3_9BILA</name>
<dbReference type="Proteomes" id="UP000095287">
    <property type="component" value="Unplaced"/>
</dbReference>
<reference evidence="7" key="1">
    <citation type="submission" date="2016-11" db="UniProtKB">
        <authorList>
            <consortium name="WormBaseParasite"/>
        </authorList>
    </citation>
    <scope>IDENTIFICATION</scope>
</reference>
<dbReference type="InterPro" id="IPR001828">
    <property type="entry name" value="ANF_lig-bd_rcpt"/>
</dbReference>
<evidence type="ECO:0000259" key="5">
    <source>
        <dbReference type="Pfam" id="PF01094"/>
    </source>
</evidence>
<keyword evidence="2" id="KW-0812">Transmembrane</keyword>
<dbReference type="PANTHER" id="PTHR44755:SF8">
    <property type="entry name" value="RECEPTOR LIGAND BINDING REGION DOMAIN-CONTAINING PROTEIN"/>
    <property type="match status" value="1"/>
</dbReference>
<feature type="domain" description="Receptor ligand binding region" evidence="5">
    <location>
        <begin position="65"/>
        <end position="190"/>
    </location>
</feature>
<dbReference type="Gene3D" id="3.40.50.2300">
    <property type="match status" value="1"/>
</dbReference>
<evidence type="ECO:0000313" key="6">
    <source>
        <dbReference type="Proteomes" id="UP000095287"/>
    </source>
</evidence>
<accession>A0A1I7XYJ3</accession>
<evidence type="ECO:0000256" key="3">
    <source>
        <dbReference type="ARBA" id="ARBA00022989"/>
    </source>
</evidence>
<dbReference type="AlphaFoldDB" id="A0A1I7XYJ3"/>
<comment type="subcellular location">
    <subcellularLocation>
        <location evidence="1">Membrane</location>
    </subcellularLocation>
</comment>
<dbReference type="CDD" id="cd06352">
    <property type="entry name" value="PBP1_NPR_GC-like"/>
    <property type="match status" value="1"/>
</dbReference>
<dbReference type="GO" id="GO:0016020">
    <property type="term" value="C:membrane"/>
    <property type="evidence" value="ECO:0007669"/>
    <property type="project" value="UniProtKB-SubCell"/>
</dbReference>
<keyword evidence="3" id="KW-1133">Transmembrane helix</keyword>
<dbReference type="SUPFAM" id="SSF53822">
    <property type="entry name" value="Periplasmic binding protein-like I"/>
    <property type="match status" value="1"/>
</dbReference>
<evidence type="ECO:0000313" key="7">
    <source>
        <dbReference type="WBParaSite" id="L893_g10776.t1"/>
    </source>
</evidence>
<dbReference type="InterPro" id="IPR028082">
    <property type="entry name" value="Peripla_BP_I"/>
</dbReference>
<sequence>MVGRVIIPLKSVDGCPVGVILLDVIVPSNTRSSKWSLCLRKTIKVGMLIVKSSPDFVRETGYERAAGAIPLAVDAMRRDHLVDDYNFSFYVKFSECNERLSAGSAVSLIRDDKVDVIFGPTCSTPAITVGTIAAYYNTPIYLWGLVTSHQLADSVKFPTATRMSADSADLAEAFLAFMKHHNYDQFAFVYMITAQEKCKYIESTS</sequence>
<evidence type="ECO:0000256" key="4">
    <source>
        <dbReference type="ARBA" id="ARBA00023136"/>
    </source>
</evidence>
<dbReference type="PANTHER" id="PTHR44755">
    <property type="entry name" value="NATRIURETIC PEPTIDE RECEPTOR 3-RELATED"/>
    <property type="match status" value="1"/>
</dbReference>
<dbReference type="Pfam" id="PF01094">
    <property type="entry name" value="ANF_receptor"/>
    <property type="match status" value="1"/>
</dbReference>
<evidence type="ECO:0000256" key="1">
    <source>
        <dbReference type="ARBA" id="ARBA00004370"/>
    </source>
</evidence>
<protein>
    <submittedName>
        <fullName evidence="7">ANF_receptor domain-containing protein</fullName>
    </submittedName>
</protein>